<dbReference type="EMBL" id="FPBH01000004">
    <property type="protein sequence ID" value="SFT82166.1"/>
    <property type="molecule type" value="Genomic_DNA"/>
</dbReference>
<dbReference type="Pfam" id="PF02518">
    <property type="entry name" value="HATPase_c"/>
    <property type="match status" value="1"/>
</dbReference>
<dbReference type="SUPFAM" id="SSF55874">
    <property type="entry name" value="ATPase domain of HSP90 chaperone/DNA topoisomerase II/histidine kinase"/>
    <property type="match status" value="1"/>
</dbReference>
<dbReference type="GO" id="GO:0000155">
    <property type="term" value="F:phosphorelay sensor kinase activity"/>
    <property type="evidence" value="ECO:0007669"/>
    <property type="project" value="InterPro"/>
</dbReference>
<dbReference type="InterPro" id="IPR011712">
    <property type="entry name" value="Sig_transdc_His_kin_sub3_dim/P"/>
</dbReference>
<protein>
    <submittedName>
        <fullName evidence="5">Histidine kinase-, DNA gyrase B-, and HSP90-like ATPase</fullName>
    </submittedName>
</protein>
<keyword evidence="2 5" id="KW-0418">Kinase</keyword>
<dbReference type="InterPro" id="IPR050482">
    <property type="entry name" value="Sensor_HK_TwoCompSys"/>
</dbReference>
<sequence>MSKHTPRGLPALSALEALSVHLEAVREGERKLIAMEMHDELGQLLTALRTEVLLLRQELLPDSIAAQKADEMKKLLDTIMGVVRSVVNQVRPAALDLGIVPALEWLADDFSRRTEISCRLSAVGPEPRLSEMRTAGIFRIVQESLTNVLRHASASHVEIRLTKSGSKIELVVRDNGKGFDMPVRRLGSYGLLGMAERARMMHAHLKIESRPGNGSVVELLVHEDGHSADG</sequence>
<reference evidence="5 6" key="1">
    <citation type="submission" date="2016-10" db="EMBL/GenBank/DDBJ databases">
        <authorList>
            <person name="de Groot N.N."/>
        </authorList>
    </citation>
    <scope>NUCLEOTIDE SEQUENCE [LARGE SCALE GENOMIC DNA]</scope>
    <source>
        <strain evidence="5 6">LMG 27731</strain>
    </source>
</reference>
<dbReference type="SMART" id="SM00387">
    <property type="entry name" value="HATPase_c"/>
    <property type="match status" value="1"/>
</dbReference>
<dbReference type="GO" id="GO:0046983">
    <property type="term" value="F:protein dimerization activity"/>
    <property type="evidence" value="ECO:0007669"/>
    <property type="project" value="InterPro"/>
</dbReference>
<dbReference type="Proteomes" id="UP000198844">
    <property type="component" value="Unassembled WGS sequence"/>
</dbReference>
<keyword evidence="3" id="KW-0902">Two-component regulatory system</keyword>
<dbReference type="GO" id="GO:0016020">
    <property type="term" value="C:membrane"/>
    <property type="evidence" value="ECO:0007669"/>
    <property type="project" value="InterPro"/>
</dbReference>
<dbReference type="PANTHER" id="PTHR24421">
    <property type="entry name" value="NITRATE/NITRITE SENSOR PROTEIN NARX-RELATED"/>
    <property type="match status" value="1"/>
</dbReference>
<dbReference type="InterPro" id="IPR003594">
    <property type="entry name" value="HATPase_dom"/>
</dbReference>
<evidence type="ECO:0000313" key="6">
    <source>
        <dbReference type="Proteomes" id="UP000198844"/>
    </source>
</evidence>
<dbReference type="RefSeq" id="WP_167378340.1">
    <property type="nucleotide sequence ID" value="NZ_FPBH01000004.1"/>
</dbReference>
<dbReference type="CDD" id="cd16917">
    <property type="entry name" value="HATPase_UhpB-NarQ-NarX-like"/>
    <property type="match status" value="1"/>
</dbReference>
<evidence type="ECO:0000256" key="2">
    <source>
        <dbReference type="ARBA" id="ARBA00022777"/>
    </source>
</evidence>
<dbReference type="PANTHER" id="PTHR24421:SF59">
    <property type="entry name" value="OXYGEN SENSOR HISTIDINE KINASE NREB"/>
    <property type="match status" value="1"/>
</dbReference>
<feature type="domain" description="Histidine kinase/HSP90-like ATPase" evidence="4">
    <location>
        <begin position="132"/>
        <end position="225"/>
    </location>
</feature>
<dbReference type="InterPro" id="IPR036890">
    <property type="entry name" value="HATPase_C_sf"/>
</dbReference>
<keyword evidence="1" id="KW-0808">Transferase</keyword>
<accession>A0A1I7B4R2</accession>
<gene>
    <name evidence="5" type="ORF">SAMN05192563_1004175</name>
</gene>
<evidence type="ECO:0000259" key="4">
    <source>
        <dbReference type="SMART" id="SM00387"/>
    </source>
</evidence>
<dbReference type="Gene3D" id="1.20.5.1930">
    <property type="match status" value="1"/>
</dbReference>
<name>A0A1I7B4R2_9BURK</name>
<dbReference type="Pfam" id="PF07730">
    <property type="entry name" value="HisKA_3"/>
    <property type="match status" value="1"/>
</dbReference>
<proteinExistence type="predicted"/>
<dbReference type="Gene3D" id="3.30.565.10">
    <property type="entry name" value="Histidine kinase-like ATPase, C-terminal domain"/>
    <property type="match status" value="1"/>
</dbReference>
<evidence type="ECO:0000256" key="3">
    <source>
        <dbReference type="ARBA" id="ARBA00023012"/>
    </source>
</evidence>
<evidence type="ECO:0000313" key="5">
    <source>
        <dbReference type="EMBL" id="SFT82166.1"/>
    </source>
</evidence>
<evidence type="ECO:0000256" key="1">
    <source>
        <dbReference type="ARBA" id="ARBA00022679"/>
    </source>
</evidence>
<dbReference type="AlphaFoldDB" id="A0A1I7B4R2"/>
<organism evidence="5 6">
    <name type="scientific">Paraburkholderia aspalathi</name>
    <dbReference type="NCBI Taxonomy" id="1324617"/>
    <lineage>
        <taxon>Bacteria</taxon>
        <taxon>Pseudomonadati</taxon>
        <taxon>Pseudomonadota</taxon>
        <taxon>Betaproteobacteria</taxon>
        <taxon>Burkholderiales</taxon>
        <taxon>Burkholderiaceae</taxon>
        <taxon>Paraburkholderia</taxon>
    </lineage>
</organism>